<evidence type="ECO:0000313" key="2">
    <source>
        <dbReference type="EMBL" id="ERN03606.1"/>
    </source>
</evidence>
<dbReference type="Proteomes" id="UP000017836">
    <property type="component" value="Unassembled WGS sequence"/>
</dbReference>
<dbReference type="EMBL" id="KI394353">
    <property type="protein sequence ID" value="ERN03606.1"/>
    <property type="molecule type" value="Genomic_DNA"/>
</dbReference>
<dbReference type="HOGENOM" id="CLU_2725568_0_0_1"/>
<name>W1P7N0_AMBTC</name>
<dbReference type="Gramene" id="ERN03606">
    <property type="protein sequence ID" value="ERN03606"/>
    <property type="gene ID" value="AMTR_s00042p00208480"/>
</dbReference>
<organism evidence="2 3">
    <name type="scientific">Amborella trichopoda</name>
    <dbReference type="NCBI Taxonomy" id="13333"/>
    <lineage>
        <taxon>Eukaryota</taxon>
        <taxon>Viridiplantae</taxon>
        <taxon>Streptophyta</taxon>
        <taxon>Embryophyta</taxon>
        <taxon>Tracheophyta</taxon>
        <taxon>Spermatophyta</taxon>
        <taxon>Magnoliopsida</taxon>
        <taxon>Amborellales</taxon>
        <taxon>Amborellaceae</taxon>
        <taxon>Amborella</taxon>
    </lineage>
</organism>
<feature type="compositionally biased region" description="Gly residues" evidence="1">
    <location>
        <begin position="63"/>
        <end position="72"/>
    </location>
</feature>
<gene>
    <name evidence="2" type="ORF">AMTR_s00042p00208480</name>
</gene>
<feature type="region of interest" description="Disordered" evidence="1">
    <location>
        <begin position="52"/>
        <end position="72"/>
    </location>
</feature>
<keyword evidence="3" id="KW-1185">Reference proteome</keyword>
<reference evidence="3" key="1">
    <citation type="journal article" date="2013" name="Science">
        <title>The Amborella genome and the evolution of flowering plants.</title>
        <authorList>
            <consortium name="Amborella Genome Project"/>
        </authorList>
    </citation>
    <scope>NUCLEOTIDE SEQUENCE [LARGE SCALE GENOMIC DNA]</scope>
</reference>
<accession>W1P7N0</accession>
<dbReference type="AlphaFoldDB" id="W1P7N0"/>
<evidence type="ECO:0000256" key="1">
    <source>
        <dbReference type="SAM" id="MobiDB-lite"/>
    </source>
</evidence>
<protein>
    <submittedName>
        <fullName evidence="2">Uncharacterized protein</fullName>
    </submittedName>
</protein>
<evidence type="ECO:0000313" key="3">
    <source>
        <dbReference type="Proteomes" id="UP000017836"/>
    </source>
</evidence>
<proteinExistence type="predicted"/>
<feature type="compositionally biased region" description="Basic and acidic residues" evidence="1">
    <location>
        <begin position="52"/>
        <end position="62"/>
    </location>
</feature>
<sequence>MVFAAGRHRRVTWRWCSRQVGIGESHGDRRAVMGVHDRAGERAALAVVKVHGDGREGEKARGDGGGQRCVSA</sequence>